<organism evidence="1 2">
    <name type="scientific">Ricinus communis</name>
    <name type="common">Castor bean</name>
    <dbReference type="NCBI Taxonomy" id="3988"/>
    <lineage>
        <taxon>Eukaryota</taxon>
        <taxon>Viridiplantae</taxon>
        <taxon>Streptophyta</taxon>
        <taxon>Embryophyta</taxon>
        <taxon>Tracheophyta</taxon>
        <taxon>Spermatophyta</taxon>
        <taxon>Magnoliopsida</taxon>
        <taxon>eudicotyledons</taxon>
        <taxon>Gunneridae</taxon>
        <taxon>Pentapetalae</taxon>
        <taxon>rosids</taxon>
        <taxon>fabids</taxon>
        <taxon>Malpighiales</taxon>
        <taxon>Euphorbiaceae</taxon>
        <taxon>Acalyphoideae</taxon>
        <taxon>Acalypheae</taxon>
        <taxon>Ricinus</taxon>
    </lineage>
</organism>
<dbReference type="EMBL" id="EQ973945">
    <property type="protein sequence ID" value="EEF37626.1"/>
    <property type="molecule type" value="Genomic_DNA"/>
</dbReference>
<dbReference type="AlphaFoldDB" id="B9SFL4"/>
<dbReference type="Proteomes" id="UP000008311">
    <property type="component" value="Unassembled WGS sequence"/>
</dbReference>
<name>B9SFL4_RICCO</name>
<keyword evidence="2" id="KW-1185">Reference proteome</keyword>
<dbReference type="Pfam" id="PF03321">
    <property type="entry name" value="GH3"/>
    <property type="match status" value="1"/>
</dbReference>
<gene>
    <name evidence="1" type="ORF">RCOM_0647100</name>
</gene>
<dbReference type="STRING" id="3988.B9SFL4"/>
<dbReference type="eggNOG" id="ENOG502R28N">
    <property type="taxonomic scope" value="Eukaryota"/>
</dbReference>
<accession>B9SFL4</accession>
<proteinExistence type="predicted"/>
<protein>
    <submittedName>
        <fullName evidence="1">Uncharacterized protein</fullName>
    </submittedName>
</protein>
<dbReference type="InParanoid" id="B9SFL4"/>
<reference evidence="2" key="1">
    <citation type="journal article" date="2010" name="Nat. Biotechnol.">
        <title>Draft genome sequence of the oilseed species Ricinus communis.</title>
        <authorList>
            <person name="Chan A.P."/>
            <person name="Crabtree J."/>
            <person name="Zhao Q."/>
            <person name="Lorenzi H."/>
            <person name="Orvis J."/>
            <person name="Puiu D."/>
            <person name="Melake-Berhan A."/>
            <person name="Jones K.M."/>
            <person name="Redman J."/>
            <person name="Chen G."/>
            <person name="Cahoon E.B."/>
            <person name="Gedil M."/>
            <person name="Stanke M."/>
            <person name="Haas B.J."/>
            <person name="Wortman J.R."/>
            <person name="Fraser-Liggett C.M."/>
            <person name="Ravel J."/>
            <person name="Rabinowicz P.D."/>
        </authorList>
    </citation>
    <scope>NUCLEOTIDE SEQUENCE [LARGE SCALE GENOMIC DNA]</scope>
    <source>
        <strain evidence="2">cv. Hale</strain>
    </source>
</reference>
<evidence type="ECO:0000313" key="1">
    <source>
        <dbReference type="EMBL" id="EEF37626.1"/>
    </source>
</evidence>
<evidence type="ECO:0000313" key="2">
    <source>
        <dbReference type="Proteomes" id="UP000008311"/>
    </source>
</evidence>
<sequence>MADGQFDHDQPLLSVDPLVCFFYSSGASTMKPKLIPYYDSALSRAASYIAHQGSKAIFQRKTIGIGLCPSCGLMLVM</sequence>